<accession>A0A5N6XPP2</accession>
<name>A0A5N6XPP2_9EURO</name>
<protein>
    <submittedName>
        <fullName evidence="2">Uncharacterized protein</fullName>
    </submittedName>
</protein>
<proteinExistence type="predicted"/>
<feature type="chain" id="PRO_5024811158" evidence="1">
    <location>
        <begin position="19"/>
        <end position="227"/>
    </location>
</feature>
<organism evidence="2">
    <name type="scientific">Aspergillus arachidicola</name>
    <dbReference type="NCBI Taxonomy" id="656916"/>
    <lineage>
        <taxon>Eukaryota</taxon>
        <taxon>Fungi</taxon>
        <taxon>Dikarya</taxon>
        <taxon>Ascomycota</taxon>
        <taxon>Pezizomycotina</taxon>
        <taxon>Eurotiomycetes</taxon>
        <taxon>Eurotiomycetidae</taxon>
        <taxon>Eurotiales</taxon>
        <taxon>Aspergillaceae</taxon>
        <taxon>Aspergillus</taxon>
        <taxon>Aspergillus subgen. Circumdati</taxon>
    </lineage>
</organism>
<dbReference type="OrthoDB" id="4094614at2759"/>
<keyword evidence="1" id="KW-0732">Signal</keyword>
<dbReference type="EMBL" id="ML737254">
    <property type="protein sequence ID" value="KAE8334663.1"/>
    <property type="molecule type" value="Genomic_DNA"/>
</dbReference>
<evidence type="ECO:0000256" key="1">
    <source>
        <dbReference type="SAM" id="SignalP"/>
    </source>
</evidence>
<sequence>MRFSVAAVFAAVAAGVVAEEVRTVIVTETATYCPKSTDAIGVSPTESISIPAGYTTTRPLITSTVTECNKWYVIYRRLPFCINHQAHTITAPAPPLLLALPLASTLLAALPPALPLFPSFQAFPASPAAPRLLLAAAPPSSSAPAAAASSSPPPLCPRPLWLTPPSLLPPTLLLLLLLPVLLMSPPPAPLPPPLSLSSLAVAPARLLAPVPVLRPSSVSLLFCCKLI</sequence>
<dbReference type="Proteomes" id="UP000325558">
    <property type="component" value="Unassembled WGS sequence"/>
</dbReference>
<gene>
    <name evidence="2" type="ORF">BDV24DRAFT_145512</name>
</gene>
<dbReference type="AlphaFoldDB" id="A0A5N6XPP2"/>
<evidence type="ECO:0000313" key="2">
    <source>
        <dbReference type="EMBL" id="KAE8334663.1"/>
    </source>
</evidence>
<reference evidence="2" key="1">
    <citation type="submission" date="2019-04" db="EMBL/GenBank/DDBJ databases">
        <title>Friends and foes A comparative genomics study of 23 Aspergillus species from section Flavi.</title>
        <authorList>
            <consortium name="DOE Joint Genome Institute"/>
            <person name="Kjaerbolling I."/>
            <person name="Vesth T."/>
            <person name="Frisvad J.C."/>
            <person name="Nybo J.L."/>
            <person name="Theobald S."/>
            <person name="Kildgaard S."/>
            <person name="Isbrandt T."/>
            <person name="Kuo A."/>
            <person name="Sato A."/>
            <person name="Lyhne E.K."/>
            <person name="Kogle M.E."/>
            <person name="Wiebenga A."/>
            <person name="Kun R.S."/>
            <person name="Lubbers R.J."/>
            <person name="Makela M.R."/>
            <person name="Barry K."/>
            <person name="Chovatia M."/>
            <person name="Clum A."/>
            <person name="Daum C."/>
            <person name="Haridas S."/>
            <person name="He G."/>
            <person name="LaButti K."/>
            <person name="Lipzen A."/>
            <person name="Mondo S."/>
            <person name="Riley R."/>
            <person name="Salamov A."/>
            <person name="Simmons B.A."/>
            <person name="Magnuson J.K."/>
            <person name="Henrissat B."/>
            <person name="Mortensen U.H."/>
            <person name="Larsen T.O."/>
            <person name="Devries R.P."/>
            <person name="Grigoriev I.V."/>
            <person name="Machida M."/>
            <person name="Baker S.E."/>
            <person name="Andersen M.R."/>
        </authorList>
    </citation>
    <scope>NUCLEOTIDE SEQUENCE</scope>
    <source>
        <strain evidence="2">CBS 117612</strain>
    </source>
</reference>
<feature type="signal peptide" evidence="1">
    <location>
        <begin position="1"/>
        <end position="18"/>
    </location>
</feature>